<comment type="caution">
    <text evidence="1">The sequence shown here is derived from an EMBL/GenBank/DDBJ whole genome shotgun (WGS) entry which is preliminary data.</text>
</comment>
<accession>A0ABR6VYJ7</accession>
<evidence type="ECO:0000313" key="2">
    <source>
        <dbReference type="Proteomes" id="UP000659698"/>
    </source>
</evidence>
<dbReference type="RefSeq" id="WP_186641939.1">
    <property type="nucleotide sequence ID" value="NZ_JACOAF010000058.1"/>
</dbReference>
<evidence type="ECO:0008006" key="3">
    <source>
        <dbReference type="Google" id="ProtNLM"/>
    </source>
</evidence>
<sequence length="128" mass="14388">MKRAFTIALLIVMLAQSLSRFFIVVNFQANRNYIAEFLCVNKAKPELKCNGRCYLVKKMKLAESAEGQVPSSGNQTQKHKLESPLFYQPLFSAQAYLLNGVQDFCVFVPTRYIGGAPGSVFHPPQRIV</sequence>
<reference evidence="1 2" key="1">
    <citation type="journal article" date="2019" name="Int. J. Syst. Evol. Microbiol.">
        <title>Rufibacter sediminis sp. nov., isolated from freshwater lake sediment.</title>
        <authorList>
            <person name="Qu J.H."/>
            <person name="Zhang L.J."/>
            <person name="Fu Y.H."/>
            <person name="Li H.F."/>
        </authorList>
    </citation>
    <scope>NUCLEOTIDE SEQUENCE [LARGE SCALE GENOMIC DNA]</scope>
    <source>
        <strain evidence="1 2">H-1</strain>
    </source>
</reference>
<protein>
    <recommendedName>
        <fullName evidence="3">Secreted protein</fullName>
    </recommendedName>
</protein>
<gene>
    <name evidence="1" type="ORF">H7U12_21285</name>
</gene>
<organism evidence="1 2">
    <name type="scientific">Rufibacter sediminis</name>
    <dbReference type="NCBI Taxonomy" id="2762756"/>
    <lineage>
        <taxon>Bacteria</taxon>
        <taxon>Pseudomonadati</taxon>
        <taxon>Bacteroidota</taxon>
        <taxon>Cytophagia</taxon>
        <taxon>Cytophagales</taxon>
        <taxon>Hymenobacteraceae</taxon>
        <taxon>Rufibacter</taxon>
    </lineage>
</organism>
<dbReference type="Proteomes" id="UP000659698">
    <property type="component" value="Unassembled WGS sequence"/>
</dbReference>
<proteinExistence type="predicted"/>
<dbReference type="EMBL" id="JACOAF010000058">
    <property type="protein sequence ID" value="MBC3542231.1"/>
    <property type="molecule type" value="Genomic_DNA"/>
</dbReference>
<evidence type="ECO:0000313" key="1">
    <source>
        <dbReference type="EMBL" id="MBC3542231.1"/>
    </source>
</evidence>
<keyword evidence="2" id="KW-1185">Reference proteome</keyword>
<name>A0ABR6VYJ7_9BACT</name>